<accession>A0ABQ4F4Z8</accession>
<proteinExistence type="predicted"/>
<keyword evidence="2" id="KW-1185">Reference proteome</keyword>
<protein>
    <submittedName>
        <fullName evidence="1">Uncharacterized protein</fullName>
    </submittedName>
</protein>
<dbReference type="Proteomes" id="UP000651728">
    <property type="component" value="Unassembled WGS sequence"/>
</dbReference>
<sequence>MIPGGPRKPRRAARQMSVRHRIDALCSELAGRIVVFPWRPGLEPGHKAVLTVGRNGVAIGRFSPARGELHDAVGPTPTRRGVFGLTVTPEGQHVWLDRPDNVIR</sequence>
<organism evidence="1 2">
    <name type="scientific">Microbispora amethystogenes</name>
    <dbReference type="NCBI Taxonomy" id="1427754"/>
    <lineage>
        <taxon>Bacteria</taxon>
        <taxon>Bacillati</taxon>
        <taxon>Actinomycetota</taxon>
        <taxon>Actinomycetes</taxon>
        <taxon>Streptosporangiales</taxon>
        <taxon>Streptosporangiaceae</taxon>
        <taxon>Microbispora</taxon>
    </lineage>
</organism>
<evidence type="ECO:0000313" key="1">
    <source>
        <dbReference type="EMBL" id="GIH29883.1"/>
    </source>
</evidence>
<comment type="caution">
    <text evidence="1">The sequence shown here is derived from an EMBL/GenBank/DDBJ whole genome shotgun (WGS) entry which is preliminary data.</text>
</comment>
<reference evidence="1 2" key="1">
    <citation type="submission" date="2021-01" db="EMBL/GenBank/DDBJ databases">
        <title>Whole genome shotgun sequence of Microbispora amethystogenes NBRC 101907.</title>
        <authorList>
            <person name="Komaki H."/>
            <person name="Tamura T."/>
        </authorList>
    </citation>
    <scope>NUCLEOTIDE SEQUENCE [LARGE SCALE GENOMIC DNA]</scope>
    <source>
        <strain evidence="1 2">NBRC 101907</strain>
    </source>
</reference>
<gene>
    <name evidence="1" type="ORF">Mam01_00470</name>
</gene>
<dbReference type="EMBL" id="BOOB01000001">
    <property type="protein sequence ID" value="GIH29883.1"/>
    <property type="molecule type" value="Genomic_DNA"/>
</dbReference>
<evidence type="ECO:0000313" key="2">
    <source>
        <dbReference type="Proteomes" id="UP000651728"/>
    </source>
</evidence>
<name>A0ABQ4F4Z8_9ACTN</name>